<evidence type="ECO:0000259" key="1">
    <source>
        <dbReference type="PROSITE" id="PS50011"/>
    </source>
</evidence>
<dbReference type="InterPro" id="IPR000719">
    <property type="entry name" value="Prot_kinase_dom"/>
</dbReference>
<dbReference type="GO" id="GO:0005524">
    <property type="term" value="F:ATP binding"/>
    <property type="evidence" value="ECO:0007669"/>
    <property type="project" value="InterPro"/>
</dbReference>
<dbReference type="GO" id="GO:0004672">
    <property type="term" value="F:protein kinase activity"/>
    <property type="evidence" value="ECO:0007669"/>
    <property type="project" value="InterPro"/>
</dbReference>
<keyword evidence="3" id="KW-1185">Reference proteome</keyword>
<dbReference type="SUPFAM" id="SSF56112">
    <property type="entry name" value="Protein kinase-like (PK-like)"/>
    <property type="match status" value="1"/>
</dbReference>
<reference evidence="2 3" key="1">
    <citation type="submission" date="2017-03" db="EMBL/GenBank/DDBJ databases">
        <title>Draft genome sequence of Streptomyces scabrisporus NF3, endophyte isolated from Amphipterygium adstringens.</title>
        <authorList>
            <person name="Vazquez M."/>
            <person name="Ceapa C.D."/>
            <person name="Rodriguez Luna D."/>
            <person name="Sanchez Esquivel S."/>
        </authorList>
    </citation>
    <scope>NUCLEOTIDE SEQUENCE [LARGE SCALE GENOMIC DNA]</scope>
    <source>
        <strain evidence="2 3">NF3</strain>
    </source>
</reference>
<dbReference type="OrthoDB" id="2988131at2"/>
<sequence>MDPLLAAALDALGIADRPRPLTAHHTNAWRAGQWRIKTAESPAEAVPLHHEARALTLLREQGLYPVSGTYGRVGAGLWTAVEWRPGVTLWRWCASARRGGPGRAHHLPVLAHRAFAGLARLHAAGWHHGDIQPMNILVTPGGEIEFIDHDLAQHPDLLPLPVPYRGGMDLTTAPEIARRLLDTGPGEHVELSDAAEVYSLGASFRAAWTGRPPATDRQVGNGVGAADILEDIATGRRRTPLADARPWADPDLESLIEATMSLDPTRRAKGA</sequence>
<dbReference type="RefSeq" id="WP_078981405.1">
    <property type="nucleotide sequence ID" value="NZ_MWQN01000003.1"/>
</dbReference>
<dbReference type="AlphaFoldDB" id="A0A1T3NN24"/>
<dbReference type="STRING" id="159449.B4N89_39795"/>
<proteinExistence type="predicted"/>
<organism evidence="2 3">
    <name type="scientific">Embleya scabrispora</name>
    <dbReference type="NCBI Taxonomy" id="159449"/>
    <lineage>
        <taxon>Bacteria</taxon>
        <taxon>Bacillati</taxon>
        <taxon>Actinomycetota</taxon>
        <taxon>Actinomycetes</taxon>
        <taxon>Kitasatosporales</taxon>
        <taxon>Streptomycetaceae</taxon>
        <taxon>Embleya</taxon>
    </lineage>
</organism>
<name>A0A1T3NN24_9ACTN</name>
<feature type="domain" description="Protein kinase" evidence="1">
    <location>
        <begin position="6"/>
        <end position="271"/>
    </location>
</feature>
<dbReference type="Proteomes" id="UP000190037">
    <property type="component" value="Unassembled WGS sequence"/>
</dbReference>
<gene>
    <name evidence="2" type="ORF">B4N89_39795</name>
</gene>
<evidence type="ECO:0000313" key="2">
    <source>
        <dbReference type="EMBL" id="OPC78313.1"/>
    </source>
</evidence>
<accession>A0A1T3NN24</accession>
<dbReference type="EMBL" id="MWQN01000003">
    <property type="protein sequence ID" value="OPC78313.1"/>
    <property type="molecule type" value="Genomic_DNA"/>
</dbReference>
<dbReference type="Gene3D" id="1.10.510.10">
    <property type="entry name" value="Transferase(Phosphotransferase) domain 1"/>
    <property type="match status" value="1"/>
</dbReference>
<dbReference type="InterPro" id="IPR011009">
    <property type="entry name" value="Kinase-like_dom_sf"/>
</dbReference>
<dbReference type="PROSITE" id="PS50011">
    <property type="entry name" value="PROTEIN_KINASE_DOM"/>
    <property type="match status" value="1"/>
</dbReference>
<protein>
    <recommendedName>
        <fullName evidence="1">Protein kinase domain-containing protein</fullName>
    </recommendedName>
</protein>
<comment type="caution">
    <text evidence="2">The sequence shown here is derived from an EMBL/GenBank/DDBJ whole genome shotgun (WGS) entry which is preliminary data.</text>
</comment>
<evidence type="ECO:0000313" key="3">
    <source>
        <dbReference type="Proteomes" id="UP000190037"/>
    </source>
</evidence>